<sequence length="318" mass="32932">MIDPSVLDRDDLLRPVVDALGRAFRDLRGGRAHSADRTLLQTGGEPRNQLLVSPAAWERQGVAGLKITTLTPGNPDRGLPLIHGIVALVDLRTGRVAALLDGAALTALRTGAVAGLATELCAPPDAGDLAVVGAGVQARALLRSMAAVRPVHTVRLHSRTRPRTEALAAWVRERFGPRTRVTVCDDARSAVRDAQIVCTATSTDDATPVVEAGWVADGAHVNVVGGTHEDAVEVAPELLASAFVAVEQRADALEEAGEVRAALAAGLIRADALHELGALLDGDAAPPAGRTTLFRGVGLSIEDTAAAAAVHDVVTAEN</sequence>
<dbReference type="Gene3D" id="3.40.50.720">
    <property type="entry name" value="NAD(P)-binding Rossmann-like Domain"/>
    <property type="match status" value="1"/>
</dbReference>
<keyword evidence="2" id="KW-1185">Reference proteome</keyword>
<dbReference type="Pfam" id="PF02423">
    <property type="entry name" value="OCD_Mu_crystall"/>
    <property type="match status" value="1"/>
</dbReference>
<protein>
    <submittedName>
        <fullName evidence="1">Ornithine cyclodeaminase family protein</fullName>
    </submittedName>
</protein>
<dbReference type="InterPro" id="IPR036291">
    <property type="entry name" value="NAD(P)-bd_dom_sf"/>
</dbReference>
<dbReference type="Gene3D" id="3.30.1780.10">
    <property type="entry name" value="ornithine cyclodeaminase, domain 1"/>
    <property type="match status" value="1"/>
</dbReference>
<organism evidence="1 2">
    <name type="scientific">Streptomyces chumphonensis</name>
    <dbReference type="NCBI Taxonomy" id="1214925"/>
    <lineage>
        <taxon>Bacteria</taxon>
        <taxon>Bacillati</taxon>
        <taxon>Actinomycetota</taxon>
        <taxon>Actinomycetes</taxon>
        <taxon>Kitasatosporales</taxon>
        <taxon>Streptomycetaceae</taxon>
        <taxon>Streptomyces</taxon>
    </lineage>
</organism>
<evidence type="ECO:0000313" key="2">
    <source>
        <dbReference type="Proteomes" id="UP000632289"/>
    </source>
</evidence>
<dbReference type="EMBL" id="JACXYU010000001">
    <property type="protein sequence ID" value="MBD3930607.1"/>
    <property type="molecule type" value="Genomic_DNA"/>
</dbReference>
<accession>A0A927EXJ9</accession>
<dbReference type="InterPro" id="IPR003462">
    <property type="entry name" value="ODC_Mu_crystall"/>
</dbReference>
<dbReference type="SUPFAM" id="SSF51735">
    <property type="entry name" value="NAD(P)-binding Rossmann-fold domains"/>
    <property type="match status" value="1"/>
</dbReference>
<gene>
    <name evidence="1" type="ORF">IF129_03330</name>
</gene>
<dbReference type="PANTHER" id="PTHR13812">
    <property type="entry name" value="KETIMINE REDUCTASE MU-CRYSTALLIN"/>
    <property type="match status" value="1"/>
</dbReference>
<name>A0A927EXJ9_9ACTN</name>
<dbReference type="AlphaFoldDB" id="A0A927EXJ9"/>
<dbReference type="Proteomes" id="UP000632289">
    <property type="component" value="Unassembled WGS sequence"/>
</dbReference>
<dbReference type="PIRSF" id="PIRSF001439">
    <property type="entry name" value="CryM"/>
    <property type="match status" value="1"/>
</dbReference>
<proteinExistence type="predicted"/>
<dbReference type="PANTHER" id="PTHR13812:SF19">
    <property type="entry name" value="KETIMINE REDUCTASE MU-CRYSTALLIN"/>
    <property type="match status" value="1"/>
</dbReference>
<evidence type="ECO:0000313" key="1">
    <source>
        <dbReference type="EMBL" id="MBD3930607.1"/>
    </source>
</evidence>
<comment type="caution">
    <text evidence="1">The sequence shown here is derived from an EMBL/GenBank/DDBJ whole genome shotgun (WGS) entry which is preliminary data.</text>
</comment>
<dbReference type="GO" id="GO:0005737">
    <property type="term" value="C:cytoplasm"/>
    <property type="evidence" value="ECO:0007669"/>
    <property type="project" value="TreeGrafter"/>
</dbReference>
<dbReference type="InterPro" id="IPR023401">
    <property type="entry name" value="ODC_N"/>
</dbReference>
<reference evidence="1" key="1">
    <citation type="submission" date="2020-09" db="EMBL/GenBank/DDBJ databases">
        <title>Secondary metabolite and genome analysis of marine Streptomyces chumphonensis KK1-2T.</title>
        <authorList>
            <person name="Phongsopitanun W."/>
            <person name="Kanchanasin P."/>
            <person name="Pittayakhajonwut P."/>
            <person name="Suwanborirux K."/>
            <person name="Tanasupawat S."/>
        </authorList>
    </citation>
    <scope>NUCLEOTIDE SEQUENCE</scope>
    <source>
        <strain evidence="1">KK1-2</strain>
    </source>
</reference>